<proteinExistence type="predicted"/>
<sequence>MSVLSLRKSLYVAPQKRTMLALRCLAGFFSIAFAFYAISQMVLADASCITFSCPIFTFFSGACLLHERIDPVSLLSVVFAFSGLVFVVRPGFIFGYDHPSDGASWDAIGAAFLGALGQVFVFITVRKLQGVHALVIVHYFMLSSAIAALGWVFIVQKTFFIPSAFEEWQRSSGAGCSLSWAKCSSPKVSSSKKPASPPSCATLTLCSFSSGTLLFSRSVSTDGASSAQ</sequence>
<dbReference type="InterPro" id="IPR000620">
    <property type="entry name" value="EamA_dom"/>
</dbReference>
<evidence type="ECO:0000256" key="1">
    <source>
        <dbReference type="ARBA" id="ARBA00004141"/>
    </source>
</evidence>
<dbReference type="PANTHER" id="PTHR22911">
    <property type="entry name" value="ACYL-MALONYL CONDENSING ENZYME-RELATED"/>
    <property type="match status" value="1"/>
</dbReference>
<feature type="transmembrane region" description="Helical" evidence="5">
    <location>
        <begin position="107"/>
        <end position="125"/>
    </location>
</feature>
<evidence type="ECO:0000259" key="6">
    <source>
        <dbReference type="Pfam" id="PF00892"/>
    </source>
</evidence>
<evidence type="ECO:0000313" key="7">
    <source>
        <dbReference type="EMBL" id="KAL3663022.1"/>
    </source>
</evidence>
<comment type="subcellular location">
    <subcellularLocation>
        <location evidence="1">Membrane</location>
        <topology evidence="1">Multi-pass membrane protein</topology>
    </subcellularLocation>
</comment>
<evidence type="ECO:0000256" key="5">
    <source>
        <dbReference type="SAM" id="Phobius"/>
    </source>
</evidence>
<feature type="transmembrane region" description="Helical" evidence="5">
    <location>
        <begin position="20"/>
        <end position="38"/>
    </location>
</feature>
<dbReference type="InterPro" id="IPR037185">
    <property type="entry name" value="EmrE-like"/>
</dbReference>
<protein>
    <recommendedName>
        <fullName evidence="6">EamA domain-containing protein</fullName>
    </recommendedName>
</protein>
<dbReference type="PANTHER" id="PTHR22911:SF6">
    <property type="entry name" value="SOLUTE CARRIER FAMILY 35 MEMBER G1"/>
    <property type="match status" value="1"/>
</dbReference>
<organism evidence="7 8">
    <name type="scientific">Phytophthora oleae</name>
    <dbReference type="NCBI Taxonomy" id="2107226"/>
    <lineage>
        <taxon>Eukaryota</taxon>
        <taxon>Sar</taxon>
        <taxon>Stramenopiles</taxon>
        <taxon>Oomycota</taxon>
        <taxon>Peronosporomycetes</taxon>
        <taxon>Peronosporales</taxon>
        <taxon>Peronosporaceae</taxon>
        <taxon>Phytophthora</taxon>
    </lineage>
</organism>
<feature type="transmembrane region" description="Helical" evidence="5">
    <location>
        <begin position="72"/>
        <end position="95"/>
    </location>
</feature>
<dbReference type="Pfam" id="PF00892">
    <property type="entry name" value="EamA"/>
    <property type="match status" value="1"/>
</dbReference>
<feature type="domain" description="EamA" evidence="6">
    <location>
        <begin position="17"/>
        <end position="88"/>
    </location>
</feature>
<keyword evidence="8" id="KW-1185">Reference proteome</keyword>
<dbReference type="EMBL" id="JBIMZQ010000029">
    <property type="protein sequence ID" value="KAL3663022.1"/>
    <property type="molecule type" value="Genomic_DNA"/>
</dbReference>
<accession>A0ABD3FAN0</accession>
<evidence type="ECO:0000256" key="4">
    <source>
        <dbReference type="ARBA" id="ARBA00023136"/>
    </source>
</evidence>
<evidence type="ECO:0000256" key="3">
    <source>
        <dbReference type="ARBA" id="ARBA00022989"/>
    </source>
</evidence>
<dbReference type="GO" id="GO:0016020">
    <property type="term" value="C:membrane"/>
    <property type="evidence" value="ECO:0007669"/>
    <property type="project" value="UniProtKB-SubCell"/>
</dbReference>
<keyword evidence="4 5" id="KW-0472">Membrane</keyword>
<reference evidence="7 8" key="1">
    <citation type="submission" date="2024-09" db="EMBL/GenBank/DDBJ databases">
        <title>Genome sequencing and assembly of Phytophthora oleae, isolate VK10A, causative agent of rot of olive drupes.</title>
        <authorList>
            <person name="Conti Taguali S."/>
            <person name="Riolo M."/>
            <person name="La Spada F."/>
            <person name="Cacciola S.O."/>
            <person name="Dionisio G."/>
        </authorList>
    </citation>
    <scope>NUCLEOTIDE SEQUENCE [LARGE SCALE GENOMIC DNA]</scope>
    <source>
        <strain evidence="7 8">VK10A</strain>
    </source>
</reference>
<name>A0ABD3FAN0_9STRA</name>
<gene>
    <name evidence="7" type="ORF">V7S43_011964</name>
</gene>
<keyword evidence="2 5" id="KW-0812">Transmembrane</keyword>
<comment type="caution">
    <text evidence="7">The sequence shown here is derived from an EMBL/GenBank/DDBJ whole genome shotgun (WGS) entry which is preliminary data.</text>
</comment>
<evidence type="ECO:0000256" key="2">
    <source>
        <dbReference type="ARBA" id="ARBA00022692"/>
    </source>
</evidence>
<dbReference type="Proteomes" id="UP001632037">
    <property type="component" value="Unassembled WGS sequence"/>
</dbReference>
<evidence type="ECO:0000313" key="8">
    <source>
        <dbReference type="Proteomes" id="UP001632037"/>
    </source>
</evidence>
<keyword evidence="3 5" id="KW-1133">Transmembrane helix</keyword>
<dbReference type="SUPFAM" id="SSF103481">
    <property type="entry name" value="Multidrug resistance efflux transporter EmrE"/>
    <property type="match status" value="1"/>
</dbReference>
<feature type="transmembrane region" description="Helical" evidence="5">
    <location>
        <begin position="132"/>
        <end position="154"/>
    </location>
</feature>
<feature type="transmembrane region" description="Helical" evidence="5">
    <location>
        <begin position="44"/>
        <end position="65"/>
    </location>
</feature>
<dbReference type="AlphaFoldDB" id="A0ABD3FAN0"/>